<accession>A0A9W3B721</accession>
<feature type="region of interest" description="Disordered" evidence="2">
    <location>
        <begin position="233"/>
        <end position="274"/>
    </location>
</feature>
<dbReference type="CDD" id="cd00590">
    <property type="entry name" value="RRM_SF"/>
    <property type="match status" value="1"/>
</dbReference>
<proteinExistence type="predicted"/>
<feature type="region of interest" description="Disordered" evidence="2">
    <location>
        <begin position="707"/>
        <end position="781"/>
    </location>
</feature>
<evidence type="ECO:0000313" key="4">
    <source>
        <dbReference type="Proteomes" id="UP001165740"/>
    </source>
</evidence>
<dbReference type="Gene3D" id="3.30.70.330">
    <property type="match status" value="1"/>
</dbReference>
<feature type="compositionally biased region" description="Basic and acidic residues" evidence="2">
    <location>
        <begin position="718"/>
        <end position="730"/>
    </location>
</feature>
<dbReference type="PROSITE" id="PS50102">
    <property type="entry name" value="RRM"/>
    <property type="match status" value="1"/>
</dbReference>
<feature type="compositionally biased region" description="Low complexity" evidence="2">
    <location>
        <begin position="914"/>
        <end position="942"/>
    </location>
</feature>
<keyword evidence="1" id="KW-0694">RNA-binding</keyword>
<feature type="compositionally biased region" description="Pro residues" evidence="2">
    <location>
        <begin position="514"/>
        <end position="523"/>
    </location>
</feature>
<feature type="region of interest" description="Disordered" evidence="2">
    <location>
        <begin position="1051"/>
        <end position="1074"/>
    </location>
</feature>
<feature type="compositionally biased region" description="Polar residues" evidence="2">
    <location>
        <begin position="235"/>
        <end position="254"/>
    </location>
</feature>
<organism evidence="4 5">
    <name type="scientific">Biomphalaria glabrata</name>
    <name type="common">Bloodfluke planorb</name>
    <name type="synonym">Freshwater snail</name>
    <dbReference type="NCBI Taxonomy" id="6526"/>
    <lineage>
        <taxon>Eukaryota</taxon>
        <taxon>Metazoa</taxon>
        <taxon>Spiralia</taxon>
        <taxon>Lophotrochozoa</taxon>
        <taxon>Mollusca</taxon>
        <taxon>Gastropoda</taxon>
        <taxon>Heterobranchia</taxon>
        <taxon>Euthyneura</taxon>
        <taxon>Panpulmonata</taxon>
        <taxon>Hygrophila</taxon>
        <taxon>Lymnaeoidea</taxon>
        <taxon>Planorbidae</taxon>
        <taxon>Biomphalaria</taxon>
    </lineage>
</organism>
<feature type="domain" description="RRM" evidence="3">
    <location>
        <begin position="1135"/>
        <end position="1206"/>
    </location>
</feature>
<dbReference type="Proteomes" id="UP001165740">
    <property type="component" value="Chromosome 1"/>
</dbReference>
<gene>
    <name evidence="5" type="primary">LOC106052353</name>
</gene>
<evidence type="ECO:0000256" key="2">
    <source>
        <dbReference type="SAM" id="MobiDB-lite"/>
    </source>
</evidence>
<sequence>MVRKVATNMAASKLSDEELLGDTLGANIYTKSSEDFFQNDLIGEDGDIDEDALLGVENTGGSSVSISFSNDSMHPVSTRRLSRVHGTSHQHADSQQVVLVDEQAFVFDKTDTADLEDELNIAGEDEGQFAVGNQQDSGLVYSEENIYHNEQAGVDEQNLGYSDSRLLQSTAGEMVYDNVSHEVYQDTSGLYSNYSVCAQGNSVAESSGVELGYEQPTEQEEQVHLEYETTDLRTQENTAGDNGPEPSSEQFGSESDSDDDDSRHNRGKFTSERTGVISLASASAREAIPDTLEINDEQAAQIEQFMTDKSRGNKTKNQGRPSVHSRLGSRPKTGPQPLLPPPRLNAFPRALFAQRPRMGGPMQNSLSVTFPGMMNQRGQFLNRMINEMNLFPIRNQNPRAAFSPGGPFPGPGAPFNLALGTQQRFPFQPLRPGRFAGAPLQRSEFLRPEQKMPQPNITRGMSPNMSNAAFPPYRMQIGQGMRPTAGPQPLMKSIKERMTPQPGQPIPSLVQPFSPVPNAPPRQSPHQRLGQMRNEQKVQPQNFGQPSPLQGQQNMSQYGPTNYQKLMPSNFQVMKKHKIYINPRFQTQQTRQQGPQSITKTVPAQVQKAKAILSKAKQTHMKQTQLLSGLKRKSTDLIETVPVKVTKTDVTTEAKTETKTELTTEAKTVTIVEDKSEQGETLDEESQKLKALLEEQKKKRELIKKQKEMARQKQAAQKRKELEEKMKSEGKLTPNVTVKSENIPAASSNAKPISAGVASRLGPPPSQQSAPQVSQSRKELIQQATHANKPTMFQRNFQQTQIMPQQAFTPRKLMPNKLRPSTSYEGQGASSAVKYRPASNLNTQRIPSFNQLRFPVPTSAAQSLVQGTSLRFRGPTTLSDPRYRLQKIPTNVPPPSVQFLTPATSNQDLKFQMSHQQPQPVLNQQPQQQLVQHQQSQSVLHQHPQPLVHQQPQSVLHQQPQPVVQQHVDPYRFQSAPPTIAHQAVHYAPQGQSYAHSYQPPVQLYTHPPPPVVQQHTVSQTVNSSSLYNVAPAQQYHNSTALNYQAQNQSGHTFYSQSPTRQASTSSTHAHDQMPSVGQRIQTIGQHVQPTTGGQIRSIIHNVKPTPQVRVVHSNVSRPNTISLNQQVDVYSGPQKIVILNVPQQATRETIIKICRHFGHVMGANLIRSQNKAIVQFETGEQAAKCVSKCDQKCLHKTRLTVRLLP</sequence>
<dbReference type="InterPro" id="IPR035979">
    <property type="entry name" value="RBD_domain_sf"/>
</dbReference>
<feature type="compositionally biased region" description="Polar residues" evidence="2">
    <location>
        <begin position="1051"/>
        <end position="1068"/>
    </location>
</feature>
<feature type="region of interest" description="Disordered" evidence="2">
    <location>
        <begin position="306"/>
        <end position="344"/>
    </location>
</feature>
<dbReference type="SUPFAM" id="SSF54928">
    <property type="entry name" value="RNA-binding domain, RBD"/>
    <property type="match status" value="1"/>
</dbReference>
<evidence type="ECO:0000313" key="5">
    <source>
        <dbReference type="RefSeq" id="XP_055895244.1"/>
    </source>
</evidence>
<dbReference type="RefSeq" id="XP_055895244.1">
    <property type="nucleotide sequence ID" value="XM_056039269.1"/>
</dbReference>
<dbReference type="Pfam" id="PF00076">
    <property type="entry name" value="RRM_1"/>
    <property type="match status" value="1"/>
</dbReference>
<dbReference type="GeneID" id="106052353"/>
<evidence type="ECO:0000259" key="3">
    <source>
        <dbReference type="PROSITE" id="PS50102"/>
    </source>
</evidence>
<feature type="region of interest" description="Disordered" evidence="2">
    <location>
        <begin position="912"/>
        <end position="942"/>
    </location>
</feature>
<feature type="region of interest" description="Disordered" evidence="2">
    <location>
        <begin position="497"/>
        <end position="559"/>
    </location>
</feature>
<protein>
    <submittedName>
        <fullName evidence="5">Uncharacterized protein LOC106052353 isoform X1</fullName>
    </submittedName>
</protein>
<feature type="compositionally biased region" description="Polar residues" evidence="2">
    <location>
        <begin position="537"/>
        <end position="559"/>
    </location>
</feature>
<feature type="compositionally biased region" description="Polar residues" evidence="2">
    <location>
        <begin position="819"/>
        <end position="830"/>
    </location>
</feature>
<feature type="compositionally biased region" description="Polar residues" evidence="2">
    <location>
        <begin position="734"/>
        <end position="751"/>
    </location>
</feature>
<reference evidence="5" key="1">
    <citation type="submission" date="2025-08" db="UniProtKB">
        <authorList>
            <consortium name="RefSeq"/>
        </authorList>
    </citation>
    <scope>IDENTIFICATION</scope>
</reference>
<name>A0A9W3B721_BIOGL</name>
<dbReference type="OrthoDB" id="6163017at2759"/>
<dbReference type="GO" id="GO:0003723">
    <property type="term" value="F:RNA binding"/>
    <property type="evidence" value="ECO:0007669"/>
    <property type="project" value="UniProtKB-UniRule"/>
</dbReference>
<keyword evidence="4" id="KW-1185">Reference proteome</keyword>
<dbReference type="InterPro" id="IPR012677">
    <property type="entry name" value="Nucleotide-bd_a/b_plait_sf"/>
</dbReference>
<dbReference type="SMART" id="SM00360">
    <property type="entry name" value="RRM"/>
    <property type="match status" value="1"/>
</dbReference>
<evidence type="ECO:0000256" key="1">
    <source>
        <dbReference type="PROSITE-ProRule" id="PRU00176"/>
    </source>
</evidence>
<dbReference type="OMA" id="NEHELYH"/>
<feature type="region of interest" description="Disordered" evidence="2">
    <location>
        <begin position="816"/>
        <end position="836"/>
    </location>
</feature>
<dbReference type="AlphaFoldDB" id="A0A9W3B721"/>
<dbReference type="InterPro" id="IPR000504">
    <property type="entry name" value="RRM_dom"/>
</dbReference>